<accession>A0A0P0W1E3</accession>
<dbReference type="AlphaFoldDB" id="A0A0P0W1E3"/>
<evidence type="ECO:0000313" key="1">
    <source>
        <dbReference type="EMBL" id="BAS85472.1"/>
    </source>
</evidence>
<keyword evidence="2" id="KW-1185">Reference proteome</keyword>
<sequence>SGLGGELVAGDERAVEAVRHAGRQLHGGLKAHVGGIDDEELGGPGALVVDEGQDVAVVLAAGRGGGGVHGDEAGLAAEPALAVLELGELTRGEVHLGEARHLGPRLGHGEVGAVVGLVEDGVGGGHARADHHHLVGVRLLPRVPEVEAEAVRDVHPHHLRRVRGVLGEHPEPRRLLLVEHHGRAAAEHLLELEHHLVVGYHHVVLGDGEVVDHGGLVERDLDVGRLGAVGREVEVLEVRLLDHVVAERVELSGGRVELGVRDHGAAELPVEVVAADGLEVAVGGDAHLVGEVVLRHGEEPAVEVDEAGVGDAGAV</sequence>
<name>A0A0P0W1E3_ORYSJ</name>
<dbReference type="eggNOG" id="ENOG502R5UF">
    <property type="taxonomic scope" value="Eukaryota"/>
</dbReference>
<dbReference type="FunCoup" id="A0A0P0W1E3">
    <property type="interactions" value="1"/>
</dbReference>
<feature type="non-terminal residue" evidence="1">
    <location>
        <position position="315"/>
    </location>
</feature>
<protein>
    <submittedName>
        <fullName evidence="1">Os03g0645966 protein</fullName>
    </submittedName>
</protein>
<organism evidence="1 2">
    <name type="scientific">Oryza sativa subsp. japonica</name>
    <name type="common">Rice</name>
    <dbReference type="NCBI Taxonomy" id="39947"/>
    <lineage>
        <taxon>Eukaryota</taxon>
        <taxon>Viridiplantae</taxon>
        <taxon>Streptophyta</taxon>
        <taxon>Embryophyta</taxon>
        <taxon>Tracheophyta</taxon>
        <taxon>Spermatophyta</taxon>
        <taxon>Magnoliopsida</taxon>
        <taxon>Liliopsida</taxon>
        <taxon>Poales</taxon>
        <taxon>Poaceae</taxon>
        <taxon>BOP clade</taxon>
        <taxon>Oryzoideae</taxon>
        <taxon>Oryzeae</taxon>
        <taxon>Oryzinae</taxon>
        <taxon>Oryza</taxon>
        <taxon>Oryza sativa</taxon>
    </lineage>
</organism>
<reference evidence="1 2" key="2">
    <citation type="journal article" date="2013" name="Plant Cell Physiol.">
        <title>Rice Annotation Project Database (RAP-DB): an integrative and interactive database for rice genomics.</title>
        <authorList>
            <person name="Sakai H."/>
            <person name="Lee S.S."/>
            <person name="Tanaka T."/>
            <person name="Numa H."/>
            <person name="Kim J."/>
            <person name="Kawahara Y."/>
            <person name="Wakimoto H."/>
            <person name="Yang C.C."/>
            <person name="Iwamoto M."/>
            <person name="Abe T."/>
            <person name="Yamada Y."/>
            <person name="Muto A."/>
            <person name="Inokuchi H."/>
            <person name="Ikemura T."/>
            <person name="Matsumoto T."/>
            <person name="Sasaki T."/>
            <person name="Itoh T."/>
        </authorList>
    </citation>
    <scope>NUCLEOTIDE SEQUENCE [LARGE SCALE GENOMIC DNA]</scope>
    <source>
        <strain evidence="2">cv. Nipponbare</strain>
    </source>
</reference>
<dbReference type="EMBL" id="AP014959">
    <property type="protein sequence ID" value="BAS85472.1"/>
    <property type="molecule type" value="Genomic_DNA"/>
</dbReference>
<dbReference type="InParanoid" id="A0A0P0W1E3"/>
<proteinExistence type="predicted"/>
<dbReference type="PaxDb" id="39947-A0A0P0W1E3"/>
<reference evidence="2" key="1">
    <citation type="journal article" date="2005" name="Nature">
        <title>The map-based sequence of the rice genome.</title>
        <authorList>
            <consortium name="International rice genome sequencing project (IRGSP)"/>
            <person name="Matsumoto T."/>
            <person name="Wu J."/>
            <person name="Kanamori H."/>
            <person name="Katayose Y."/>
            <person name="Fujisawa M."/>
            <person name="Namiki N."/>
            <person name="Mizuno H."/>
            <person name="Yamamoto K."/>
            <person name="Antonio B.A."/>
            <person name="Baba T."/>
            <person name="Sakata K."/>
            <person name="Nagamura Y."/>
            <person name="Aoki H."/>
            <person name="Arikawa K."/>
            <person name="Arita K."/>
            <person name="Bito T."/>
            <person name="Chiden Y."/>
            <person name="Fujitsuka N."/>
            <person name="Fukunaka R."/>
            <person name="Hamada M."/>
            <person name="Harada C."/>
            <person name="Hayashi A."/>
            <person name="Hijishita S."/>
            <person name="Honda M."/>
            <person name="Hosokawa S."/>
            <person name="Ichikawa Y."/>
            <person name="Idonuma A."/>
            <person name="Iijima M."/>
            <person name="Ikeda M."/>
            <person name="Ikeno M."/>
            <person name="Ito K."/>
            <person name="Ito S."/>
            <person name="Ito T."/>
            <person name="Ito Y."/>
            <person name="Ito Y."/>
            <person name="Iwabuchi A."/>
            <person name="Kamiya K."/>
            <person name="Karasawa W."/>
            <person name="Kurita K."/>
            <person name="Katagiri S."/>
            <person name="Kikuta A."/>
            <person name="Kobayashi H."/>
            <person name="Kobayashi N."/>
            <person name="Machita K."/>
            <person name="Maehara T."/>
            <person name="Masukawa M."/>
            <person name="Mizubayashi T."/>
            <person name="Mukai Y."/>
            <person name="Nagasaki H."/>
            <person name="Nagata Y."/>
            <person name="Naito S."/>
            <person name="Nakashima M."/>
            <person name="Nakama Y."/>
            <person name="Nakamichi Y."/>
            <person name="Nakamura M."/>
            <person name="Meguro A."/>
            <person name="Negishi M."/>
            <person name="Ohta I."/>
            <person name="Ohta T."/>
            <person name="Okamoto M."/>
            <person name="Ono N."/>
            <person name="Saji S."/>
            <person name="Sakaguchi M."/>
            <person name="Sakai K."/>
            <person name="Shibata M."/>
            <person name="Shimokawa T."/>
            <person name="Song J."/>
            <person name="Takazaki Y."/>
            <person name="Terasawa K."/>
            <person name="Tsugane M."/>
            <person name="Tsuji K."/>
            <person name="Ueda S."/>
            <person name="Waki K."/>
            <person name="Yamagata H."/>
            <person name="Yamamoto M."/>
            <person name="Yamamoto S."/>
            <person name="Yamane H."/>
            <person name="Yoshiki S."/>
            <person name="Yoshihara R."/>
            <person name="Yukawa K."/>
            <person name="Zhong H."/>
            <person name="Yano M."/>
            <person name="Yuan Q."/>
            <person name="Ouyang S."/>
            <person name="Liu J."/>
            <person name="Jones K.M."/>
            <person name="Gansberger K."/>
            <person name="Moffat K."/>
            <person name="Hill J."/>
            <person name="Bera J."/>
            <person name="Fadrosh D."/>
            <person name="Jin S."/>
            <person name="Johri S."/>
            <person name="Kim M."/>
            <person name="Overton L."/>
            <person name="Reardon M."/>
            <person name="Tsitrin T."/>
            <person name="Vuong H."/>
            <person name="Weaver B."/>
            <person name="Ciecko A."/>
            <person name="Tallon L."/>
            <person name="Jackson J."/>
            <person name="Pai G."/>
            <person name="Aken S.V."/>
            <person name="Utterback T."/>
            <person name="Reidmuller S."/>
            <person name="Feldblyum T."/>
            <person name="Hsiao J."/>
            <person name="Zismann V."/>
            <person name="Iobst S."/>
            <person name="de Vazeille A.R."/>
            <person name="Buell C.R."/>
            <person name="Ying K."/>
            <person name="Li Y."/>
            <person name="Lu T."/>
            <person name="Huang Y."/>
            <person name="Zhao Q."/>
            <person name="Feng Q."/>
            <person name="Zhang L."/>
            <person name="Zhu J."/>
            <person name="Weng Q."/>
            <person name="Mu J."/>
            <person name="Lu Y."/>
            <person name="Fan D."/>
            <person name="Liu Y."/>
            <person name="Guan J."/>
            <person name="Zhang Y."/>
            <person name="Yu S."/>
            <person name="Liu X."/>
            <person name="Zhang Y."/>
            <person name="Hong G."/>
            <person name="Han B."/>
            <person name="Choisne N."/>
            <person name="Demange N."/>
            <person name="Orjeda G."/>
            <person name="Samain S."/>
            <person name="Cattolico L."/>
            <person name="Pelletier E."/>
            <person name="Couloux A."/>
            <person name="Segurens B."/>
            <person name="Wincker P."/>
            <person name="D'Hont A."/>
            <person name="Scarpelli C."/>
            <person name="Weissenbach J."/>
            <person name="Salanoubat M."/>
            <person name="Quetier F."/>
            <person name="Yu Y."/>
            <person name="Kim H.R."/>
            <person name="Rambo T."/>
            <person name="Currie J."/>
            <person name="Collura K."/>
            <person name="Luo M."/>
            <person name="Yang T."/>
            <person name="Ammiraju J.S.S."/>
            <person name="Engler F."/>
            <person name="Soderlund C."/>
            <person name="Wing R.A."/>
            <person name="Palmer L.E."/>
            <person name="de la Bastide M."/>
            <person name="Spiegel L."/>
            <person name="Nascimento L."/>
            <person name="Zutavern T."/>
            <person name="O'Shaughnessy A."/>
            <person name="Dike S."/>
            <person name="Dedhia N."/>
            <person name="Preston R."/>
            <person name="Balija V."/>
            <person name="McCombie W.R."/>
            <person name="Chow T."/>
            <person name="Chen H."/>
            <person name="Chung M."/>
            <person name="Chen C."/>
            <person name="Shaw J."/>
            <person name="Wu H."/>
            <person name="Hsiao K."/>
            <person name="Chao Y."/>
            <person name="Chu M."/>
            <person name="Cheng C."/>
            <person name="Hour A."/>
            <person name="Lee P."/>
            <person name="Lin S."/>
            <person name="Lin Y."/>
            <person name="Liou J."/>
            <person name="Liu S."/>
            <person name="Hsing Y."/>
            <person name="Raghuvanshi S."/>
            <person name="Mohanty A."/>
            <person name="Bharti A.K."/>
            <person name="Gaur A."/>
            <person name="Gupta V."/>
            <person name="Kumar D."/>
            <person name="Ravi V."/>
            <person name="Vij S."/>
            <person name="Kapur A."/>
            <person name="Khurana P."/>
            <person name="Khurana P."/>
            <person name="Khurana J.P."/>
            <person name="Tyagi A.K."/>
            <person name="Gaikwad K."/>
            <person name="Singh A."/>
            <person name="Dalal V."/>
            <person name="Srivastava S."/>
            <person name="Dixit A."/>
            <person name="Pal A.K."/>
            <person name="Ghazi I.A."/>
            <person name="Yadav M."/>
            <person name="Pandit A."/>
            <person name="Bhargava A."/>
            <person name="Sureshbabu K."/>
            <person name="Batra K."/>
            <person name="Sharma T.R."/>
            <person name="Mohapatra T."/>
            <person name="Singh N.K."/>
            <person name="Messing J."/>
            <person name="Nelson A.B."/>
            <person name="Fuks G."/>
            <person name="Kavchok S."/>
            <person name="Keizer G."/>
            <person name="Linton E."/>
            <person name="Llaca V."/>
            <person name="Song R."/>
            <person name="Tanyolac B."/>
            <person name="Young S."/>
            <person name="Ho-Il K."/>
            <person name="Hahn J.H."/>
            <person name="Sangsakoo G."/>
            <person name="Vanavichit A."/>
            <person name="de Mattos Luiz.A.T."/>
            <person name="Zimmer P.D."/>
            <person name="Malone G."/>
            <person name="Dellagostin O."/>
            <person name="de Oliveira A.C."/>
            <person name="Bevan M."/>
            <person name="Bancroft I."/>
            <person name="Minx P."/>
            <person name="Cordum H."/>
            <person name="Wilson R."/>
            <person name="Cheng Z."/>
            <person name="Jin W."/>
            <person name="Jiang J."/>
            <person name="Leong S.A."/>
            <person name="Iwama H."/>
            <person name="Gojobori T."/>
            <person name="Itoh T."/>
            <person name="Niimura Y."/>
            <person name="Fujii Y."/>
            <person name="Habara T."/>
            <person name="Sakai H."/>
            <person name="Sato Y."/>
            <person name="Wilson G."/>
            <person name="Kumar K."/>
            <person name="McCouch S."/>
            <person name="Juretic N."/>
            <person name="Hoen D."/>
            <person name="Wright S."/>
            <person name="Bruskiewich R."/>
            <person name="Bureau T."/>
            <person name="Miyao A."/>
            <person name="Hirochika H."/>
            <person name="Nishikawa T."/>
            <person name="Kadowaki K."/>
            <person name="Sugiura M."/>
            <person name="Burr B."/>
            <person name="Sasaki T."/>
        </authorList>
    </citation>
    <scope>NUCLEOTIDE SEQUENCE [LARGE SCALE GENOMIC DNA]</scope>
    <source>
        <strain evidence="2">cv. Nipponbare</strain>
    </source>
</reference>
<dbReference type="Gramene" id="Os03t0645966-00">
    <property type="protein sequence ID" value="Os03t0645966-00"/>
    <property type="gene ID" value="Os03g0645966"/>
</dbReference>
<gene>
    <name evidence="1" type="ordered locus">Os03g0645966</name>
    <name evidence="1" type="ORF">OSNPB_030645966</name>
</gene>
<reference evidence="1 2" key="3">
    <citation type="journal article" date="2013" name="Rice">
        <title>Improvement of the Oryza sativa Nipponbare reference genome using next generation sequence and optical map data.</title>
        <authorList>
            <person name="Kawahara Y."/>
            <person name="de la Bastide M."/>
            <person name="Hamilton J.P."/>
            <person name="Kanamori H."/>
            <person name="McCombie W.R."/>
            <person name="Ouyang S."/>
            <person name="Schwartz D.C."/>
            <person name="Tanaka T."/>
            <person name="Wu J."/>
            <person name="Zhou S."/>
            <person name="Childs K.L."/>
            <person name="Davidson R.M."/>
            <person name="Lin H."/>
            <person name="Quesada-Ocampo L."/>
            <person name="Vaillancourt B."/>
            <person name="Sakai H."/>
            <person name="Lee S.S."/>
            <person name="Kim J."/>
            <person name="Numa H."/>
            <person name="Itoh T."/>
            <person name="Buell C.R."/>
            <person name="Matsumoto T."/>
        </authorList>
    </citation>
    <scope>NUCLEOTIDE SEQUENCE [LARGE SCALE GENOMIC DNA]</scope>
    <source>
        <strain evidence="2">cv. Nipponbare</strain>
    </source>
</reference>
<dbReference type="Proteomes" id="UP000059680">
    <property type="component" value="Chromosome 3"/>
</dbReference>
<evidence type="ECO:0000313" key="2">
    <source>
        <dbReference type="Proteomes" id="UP000059680"/>
    </source>
</evidence>